<sequence length="858" mass="94769">MTTVPDKPALEGLEESWGSTWEKDGTYRFDRDGAARGGRPCVYSIDTPPPTASGSLHIGHVFSYTHTDVIARFQRMSGKKVFYPMGWDDNGLPTERRVQNYYGVRCDPSLPYDPGFVPPHNGDGKSIKAADQQPISRRNFIELCEKLTVEDEKQFEDVWRRLGLSVDWTQSYRTIGDESLAVSQRAFLNSVKRGEAYQAMAPTLWDITFRTAVAQAELEDKDQPGTYHRIAFHRADGGTLEIETTRPELLPACVALVAHPDDARYQPYFGTTVTTPVYGVEVPVVAHHLAQPDKGAGIAMICTFGDVTDVVWWRELDLPNRAIIGFDGRIVADAPDAITSQTGRDAYAELAGKTVFSAKKEVVRQLSESGDLIGEPKQITHPVKFFEKGDKPLEIVSTRQWYISNGARDEQLKARLLELGAELTWHPDFMRVRYENWVGGLSGDWLVSRQRFFGVPIPLWYPLDAAGNVDYDSPIAADVDSLPVDPSSDAAPGYDESQRGEAGGFIGEVDVLDTWATSSLTPQIAGGWQRDEDLWNLVHPYDLRPQGQDIIRTWLFSTMLRSVLEDNEKPWTNASISGFIVDPDRKKMSKSKGNVVTPADMLAKHGSDAVRYWAASSRLGTDAAFDPQNPTQIKIGRRLAIKILNASKFILGFDGTDADEVTEPLDRSMLATLNRVVAEATAALSSYDHARALEVTESFFWTFCDDYLELVKERAYDNTNPTRSSAVSALRQALSTLLRLFAPFVPFATEEAWSWWNSGSVHASSWPTTAELDVHGDEQVLALTGVALIGIRRAKTDAKVSQKVAVERATITCPAGQLEALRSASADLAAVGRVANLTFAQGDEIAVTDIVLAEPADS</sequence>
<dbReference type="SUPFAM" id="SSF47323">
    <property type="entry name" value="Anticodon-binding domain of a subclass of class I aminoacyl-tRNA synthetases"/>
    <property type="match status" value="1"/>
</dbReference>
<evidence type="ECO:0000256" key="6">
    <source>
        <dbReference type="ARBA" id="ARBA00023146"/>
    </source>
</evidence>
<evidence type="ECO:0000256" key="3">
    <source>
        <dbReference type="ARBA" id="ARBA00022741"/>
    </source>
</evidence>
<dbReference type="GO" id="GO:0004832">
    <property type="term" value="F:valine-tRNA ligase activity"/>
    <property type="evidence" value="ECO:0007669"/>
    <property type="project" value="UniProtKB-UniRule"/>
</dbReference>
<comment type="domain">
    <text evidence="8">ValRS has two distinct active sites: one for aminoacylation and one for editing. The misactivated threonine is translocated from the active site to the editing site.</text>
</comment>
<dbReference type="RefSeq" id="WP_098407524.1">
    <property type="nucleotide sequence ID" value="NZ_PDJE01000001.1"/>
</dbReference>
<evidence type="ECO:0000313" key="11">
    <source>
        <dbReference type="EMBL" id="PFG31150.1"/>
    </source>
</evidence>
<evidence type="ECO:0000259" key="9">
    <source>
        <dbReference type="Pfam" id="PF00133"/>
    </source>
</evidence>
<dbReference type="NCBIfam" id="NF000540">
    <property type="entry name" value="alt_ValS"/>
    <property type="match status" value="1"/>
</dbReference>
<feature type="short sequence motif" description="'HIGH' region" evidence="8">
    <location>
        <begin position="50"/>
        <end position="60"/>
    </location>
</feature>
<protein>
    <recommendedName>
        <fullName evidence="8">Valine--tRNA ligase</fullName>
        <ecNumber evidence="8">6.1.1.9</ecNumber>
    </recommendedName>
    <alternativeName>
        <fullName evidence="8">Valyl-tRNA synthetase</fullName>
        <shortName evidence="8">ValRS</shortName>
    </alternativeName>
</protein>
<dbReference type="EC" id="6.1.1.9" evidence="8"/>
<dbReference type="SUPFAM" id="SSF50677">
    <property type="entry name" value="ValRS/IleRS/LeuRS editing domain"/>
    <property type="match status" value="1"/>
</dbReference>
<dbReference type="PANTHER" id="PTHR11946:SF93">
    <property type="entry name" value="VALINE--TRNA LIGASE, CHLOROPLASTIC_MITOCHONDRIAL 2"/>
    <property type="match status" value="1"/>
</dbReference>
<dbReference type="Gene3D" id="1.10.730.10">
    <property type="entry name" value="Isoleucyl-tRNA Synthetase, Domain 1"/>
    <property type="match status" value="1"/>
</dbReference>
<dbReference type="Proteomes" id="UP000221369">
    <property type="component" value="Unassembled WGS sequence"/>
</dbReference>
<dbReference type="GO" id="GO:0006438">
    <property type="term" value="P:valyl-tRNA aminoacylation"/>
    <property type="evidence" value="ECO:0007669"/>
    <property type="project" value="UniProtKB-UniRule"/>
</dbReference>
<keyword evidence="4 8" id="KW-0067">ATP-binding</keyword>
<comment type="caution">
    <text evidence="11">The sequence shown here is derived from an EMBL/GenBank/DDBJ whole genome shotgun (WGS) entry which is preliminary data.</text>
</comment>
<feature type="domain" description="Aminoacyl-tRNA synthetase class Ia" evidence="9">
    <location>
        <begin position="131"/>
        <end position="625"/>
    </location>
</feature>
<dbReference type="CDD" id="cd07962">
    <property type="entry name" value="Anticodon_Ia_Val"/>
    <property type="match status" value="1"/>
</dbReference>
<evidence type="ECO:0000256" key="8">
    <source>
        <dbReference type="HAMAP-Rule" id="MF_02005"/>
    </source>
</evidence>
<comment type="subcellular location">
    <subcellularLocation>
        <location evidence="8">Cytoplasm</location>
    </subcellularLocation>
</comment>
<dbReference type="GO" id="GO:0002161">
    <property type="term" value="F:aminoacyl-tRNA deacylase activity"/>
    <property type="evidence" value="ECO:0007669"/>
    <property type="project" value="InterPro"/>
</dbReference>
<feature type="domain" description="Methionyl/Valyl/Leucyl/Isoleucyl-tRNA synthetase anticodon-binding" evidence="10">
    <location>
        <begin position="666"/>
        <end position="804"/>
    </location>
</feature>
<evidence type="ECO:0000256" key="2">
    <source>
        <dbReference type="ARBA" id="ARBA00022598"/>
    </source>
</evidence>
<keyword evidence="3 8" id="KW-0547">Nucleotide-binding</keyword>
<evidence type="ECO:0000256" key="1">
    <source>
        <dbReference type="ARBA" id="ARBA00022490"/>
    </source>
</evidence>
<dbReference type="HAMAP" id="MF_02005">
    <property type="entry name" value="Val_tRNA_synth_type2"/>
    <property type="match status" value="1"/>
</dbReference>
<dbReference type="Pfam" id="PF08264">
    <property type="entry name" value="Anticodon_1"/>
    <property type="match status" value="1"/>
</dbReference>
<evidence type="ECO:0000256" key="7">
    <source>
        <dbReference type="ARBA" id="ARBA00047552"/>
    </source>
</evidence>
<dbReference type="InterPro" id="IPR009008">
    <property type="entry name" value="Val/Leu/Ile-tRNA-synth_edit"/>
</dbReference>
<dbReference type="InterPro" id="IPR014729">
    <property type="entry name" value="Rossmann-like_a/b/a_fold"/>
</dbReference>
<dbReference type="PROSITE" id="PS00178">
    <property type="entry name" value="AA_TRNA_LIGASE_I"/>
    <property type="match status" value="1"/>
</dbReference>
<evidence type="ECO:0000256" key="4">
    <source>
        <dbReference type="ARBA" id="ARBA00022840"/>
    </source>
</evidence>
<dbReference type="GO" id="GO:0005524">
    <property type="term" value="F:ATP binding"/>
    <property type="evidence" value="ECO:0007669"/>
    <property type="project" value="UniProtKB-UniRule"/>
</dbReference>
<comment type="function">
    <text evidence="8">Catalyzes the attachment of valine to tRNA(Val). As ValRS can inadvertently accommodate and process structurally similar amino acids such as threonine, to avoid such errors, it has a 'posttransfer' editing activity that hydrolyzes mischarged Thr-tRNA(Val) in a tRNA-dependent manner.</text>
</comment>
<evidence type="ECO:0000256" key="5">
    <source>
        <dbReference type="ARBA" id="ARBA00022917"/>
    </source>
</evidence>
<name>A0A2A9DYZ0_9MICO</name>
<dbReference type="InterPro" id="IPR001412">
    <property type="entry name" value="aa-tRNA-synth_I_CS"/>
</dbReference>
<accession>A0A2A9DYZ0</accession>
<feature type="domain" description="Aminoacyl-tRNA synthetase class Ia" evidence="9">
    <location>
        <begin position="19"/>
        <end position="104"/>
    </location>
</feature>
<comment type="subunit">
    <text evidence="8">Monomer.</text>
</comment>
<gene>
    <name evidence="8" type="primary">valS</name>
    <name evidence="11" type="ORF">ATJ78_2103</name>
</gene>
<dbReference type="InterPro" id="IPR002300">
    <property type="entry name" value="aa-tRNA-synth_Ia"/>
</dbReference>
<dbReference type="InterPro" id="IPR048044">
    <property type="entry name" value="Valyl-tRNA_ligase_actino"/>
</dbReference>
<dbReference type="Gene3D" id="3.40.50.620">
    <property type="entry name" value="HUPs"/>
    <property type="match status" value="2"/>
</dbReference>
<feature type="binding site" evidence="8">
    <location>
        <position position="590"/>
    </location>
    <ligand>
        <name>ATP</name>
        <dbReference type="ChEBI" id="CHEBI:30616"/>
    </ligand>
</feature>
<evidence type="ECO:0000259" key="10">
    <source>
        <dbReference type="Pfam" id="PF08264"/>
    </source>
</evidence>
<dbReference type="GO" id="GO:0005829">
    <property type="term" value="C:cytosol"/>
    <property type="evidence" value="ECO:0007669"/>
    <property type="project" value="TreeGrafter"/>
</dbReference>
<keyword evidence="2 8" id="KW-0436">Ligase</keyword>
<keyword evidence="5 8" id="KW-0648">Protein biosynthesis</keyword>
<dbReference type="PRINTS" id="PR00986">
    <property type="entry name" value="TRNASYNTHVAL"/>
</dbReference>
<organism evidence="11 12">
    <name type="scientific">Paramicrobacterium agarici</name>
    <dbReference type="NCBI Taxonomy" id="630514"/>
    <lineage>
        <taxon>Bacteria</taxon>
        <taxon>Bacillati</taxon>
        <taxon>Actinomycetota</taxon>
        <taxon>Actinomycetes</taxon>
        <taxon>Micrococcales</taxon>
        <taxon>Microbacteriaceae</taxon>
        <taxon>Paramicrobacterium</taxon>
    </lineage>
</organism>
<dbReference type="NCBIfam" id="NF009687">
    <property type="entry name" value="PRK13208.1"/>
    <property type="match status" value="1"/>
</dbReference>
<dbReference type="PANTHER" id="PTHR11946">
    <property type="entry name" value="VALYL-TRNA SYNTHETASES"/>
    <property type="match status" value="1"/>
</dbReference>
<keyword evidence="1 8" id="KW-0963">Cytoplasm</keyword>
<dbReference type="InterPro" id="IPR022874">
    <property type="entry name" value="Valine-tRNA_ligase_type_2"/>
</dbReference>
<reference evidence="11 12" key="1">
    <citation type="submission" date="2017-10" db="EMBL/GenBank/DDBJ databases">
        <title>Sequencing the genomes of 1000 actinobacteria strains.</title>
        <authorList>
            <person name="Klenk H.-P."/>
        </authorList>
    </citation>
    <scope>NUCLEOTIDE SEQUENCE [LARGE SCALE GENOMIC DNA]</scope>
    <source>
        <strain evidence="11 12">DSM 21798</strain>
    </source>
</reference>
<dbReference type="EMBL" id="PDJE01000001">
    <property type="protein sequence ID" value="PFG31150.1"/>
    <property type="molecule type" value="Genomic_DNA"/>
</dbReference>
<evidence type="ECO:0000313" key="12">
    <source>
        <dbReference type="Proteomes" id="UP000221369"/>
    </source>
</evidence>
<dbReference type="InterPro" id="IPR009080">
    <property type="entry name" value="tRNAsynth_Ia_anticodon-bd"/>
</dbReference>
<proteinExistence type="inferred from homology"/>
<dbReference type="SUPFAM" id="SSF52374">
    <property type="entry name" value="Nucleotidylyl transferase"/>
    <property type="match status" value="1"/>
</dbReference>
<comment type="catalytic activity">
    <reaction evidence="7 8">
        <text>tRNA(Val) + L-valine + ATP = L-valyl-tRNA(Val) + AMP + diphosphate</text>
        <dbReference type="Rhea" id="RHEA:10704"/>
        <dbReference type="Rhea" id="RHEA-COMP:9672"/>
        <dbReference type="Rhea" id="RHEA-COMP:9708"/>
        <dbReference type="ChEBI" id="CHEBI:30616"/>
        <dbReference type="ChEBI" id="CHEBI:33019"/>
        <dbReference type="ChEBI" id="CHEBI:57762"/>
        <dbReference type="ChEBI" id="CHEBI:78442"/>
        <dbReference type="ChEBI" id="CHEBI:78537"/>
        <dbReference type="ChEBI" id="CHEBI:456215"/>
        <dbReference type="EC" id="6.1.1.9"/>
    </reaction>
</comment>
<feature type="short sequence motif" description="'KMSKS' region" evidence="8">
    <location>
        <begin position="587"/>
        <end position="591"/>
    </location>
</feature>
<keyword evidence="12" id="KW-1185">Reference proteome</keyword>
<dbReference type="AlphaFoldDB" id="A0A2A9DYZ0"/>
<dbReference type="Pfam" id="PF00133">
    <property type="entry name" value="tRNA-synt_1"/>
    <property type="match status" value="2"/>
</dbReference>
<dbReference type="InterPro" id="IPR033705">
    <property type="entry name" value="Anticodon_Ia_Val"/>
</dbReference>
<keyword evidence="6 8" id="KW-0030">Aminoacyl-tRNA synthetase</keyword>
<comment type="similarity">
    <text evidence="8">Belongs to the class-I aminoacyl-tRNA synthetase family. ValS type 2 subfamily.</text>
</comment>
<dbReference type="InterPro" id="IPR002303">
    <property type="entry name" value="Valyl-tRNA_ligase"/>
</dbReference>
<dbReference type="InterPro" id="IPR013155">
    <property type="entry name" value="M/V/L/I-tRNA-synth_anticd-bd"/>
</dbReference>